<comment type="cofactor">
    <cofactor evidence="11">
        <name>Zn(2+)</name>
        <dbReference type="ChEBI" id="CHEBI:29105"/>
    </cofactor>
    <text evidence="11">Binds 1 zinc ion per subunit.</text>
</comment>
<dbReference type="InterPro" id="IPR050083">
    <property type="entry name" value="HtpX_protease"/>
</dbReference>
<dbReference type="RefSeq" id="WP_072907802.1">
    <property type="nucleotide sequence ID" value="NZ_FQZT01000005.1"/>
</dbReference>
<accession>A0A1M6H424</accession>
<evidence type="ECO:0000313" key="14">
    <source>
        <dbReference type="EMBL" id="SHJ16955.1"/>
    </source>
</evidence>
<reference evidence="14 15" key="1">
    <citation type="submission" date="2016-11" db="EMBL/GenBank/DDBJ databases">
        <authorList>
            <person name="Jaros S."/>
            <person name="Januszkiewicz K."/>
            <person name="Wedrychowicz H."/>
        </authorList>
    </citation>
    <scope>NUCLEOTIDE SEQUENCE [LARGE SCALE GENOMIC DNA]</scope>
    <source>
        <strain evidence="14 15">DSM 5091</strain>
    </source>
</reference>
<dbReference type="Pfam" id="PF01435">
    <property type="entry name" value="Peptidase_M48"/>
    <property type="match status" value="1"/>
</dbReference>
<dbReference type="CDD" id="cd07339">
    <property type="entry name" value="M48B_HtpX_like"/>
    <property type="match status" value="1"/>
</dbReference>
<dbReference type="Gene3D" id="3.30.2010.10">
    <property type="entry name" value="Metalloproteases ('zincins'), catalytic domain"/>
    <property type="match status" value="1"/>
</dbReference>
<evidence type="ECO:0000256" key="11">
    <source>
        <dbReference type="RuleBase" id="RU003983"/>
    </source>
</evidence>
<dbReference type="STRING" id="1122189.SAMN02745165_01678"/>
<dbReference type="GO" id="GO:0005886">
    <property type="term" value="C:plasma membrane"/>
    <property type="evidence" value="ECO:0007669"/>
    <property type="project" value="UniProtKB-SubCell"/>
</dbReference>
<feature type="transmembrane region" description="Helical" evidence="12">
    <location>
        <begin position="169"/>
        <end position="189"/>
    </location>
</feature>
<evidence type="ECO:0000259" key="13">
    <source>
        <dbReference type="Pfam" id="PF01435"/>
    </source>
</evidence>
<keyword evidence="9 11" id="KW-0482">Metalloprotease</keyword>
<feature type="transmembrane region" description="Helical" evidence="12">
    <location>
        <begin position="48"/>
        <end position="70"/>
    </location>
</feature>
<keyword evidence="15" id="KW-1185">Reference proteome</keyword>
<comment type="subcellular location">
    <subcellularLocation>
        <location evidence="1">Cell membrane</location>
        <topology evidence="1">Multi-pass membrane protein</topology>
    </subcellularLocation>
</comment>
<keyword evidence="7 11" id="KW-0862">Zinc</keyword>
<evidence type="ECO:0000256" key="2">
    <source>
        <dbReference type="ARBA" id="ARBA00022475"/>
    </source>
</evidence>
<dbReference type="PANTHER" id="PTHR43221:SF1">
    <property type="entry name" value="PROTEASE HTPX"/>
    <property type="match status" value="1"/>
</dbReference>
<dbReference type="PANTHER" id="PTHR43221">
    <property type="entry name" value="PROTEASE HTPX"/>
    <property type="match status" value="1"/>
</dbReference>
<evidence type="ECO:0000256" key="9">
    <source>
        <dbReference type="ARBA" id="ARBA00023049"/>
    </source>
</evidence>
<keyword evidence="8 12" id="KW-1133">Transmembrane helix</keyword>
<dbReference type="InterPro" id="IPR001915">
    <property type="entry name" value="Peptidase_M48"/>
</dbReference>
<evidence type="ECO:0000256" key="1">
    <source>
        <dbReference type="ARBA" id="ARBA00004651"/>
    </source>
</evidence>
<evidence type="ECO:0000256" key="6">
    <source>
        <dbReference type="ARBA" id="ARBA00022801"/>
    </source>
</evidence>
<dbReference type="OrthoDB" id="15218at2"/>
<organism evidence="14 15">
    <name type="scientific">Malonomonas rubra DSM 5091</name>
    <dbReference type="NCBI Taxonomy" id="1122189"/>
    <lineage>
        <taxon>Bacteria</taxon>
        <taxon>Pseudomonadati</taxon>
        <taxon>Thermodesulfobacteriota</taxon>
        <taxon>Desulfuromonadia</taxon>
        <taxon>Desulfuromonadales</taxon>
        <taxon>Geopsychrobacteraceae</taxon>
        <taxon>Malonomonas</taxon>
    </lineage>
</organism>
<evidence type="ECO:0000256" key="12">
    <source>
        <dbReference type="SAM" id="Phobius"/>
    </source>
</evidence>
<evidence type="ECO:0000256" key="3">
    <source>
        <dbReference type="ARBA" id="ARBA00022670"/>
    </source>
</evidence>
<dbReference type="GO" id="GO:0004222">
    <property type="term" value="F:metalloendopeptidase activity"/>
    <property type="evidence" value="ECO:0007669"/>
    <property type="project" value="InterPro"/>
</dbReference>
<keyword evidence="10 12" id="KW-0472">Membrane</keyword>
<gene>
    <name evidence="14" type="ORF">SAMN02745165_01678</name>
</gene>
<sequence>MFRRSPINKKDWFRHSWQNRVQTALLLVFLGSYLFLVGWLVWGSAMTVWLLVLTTIMLLLAPAQSPHLFMKLSGARPLSRRQNQELYNLTDGLSQVAGLERSPELYLLPTRQPNALASGSRHEPVIAVSDGLLQLLNRREMAGVIAHEISHLRNDDICVMRLADLAARLTGSLSLFGQVLLLLNLPLVLFSGESINWGLVLLLVFAPQVSSLAQLGLSRVREFSADLGAAELTGDPHGLASALQKIERSVGGFMQRFLRNYRMLPDWLRTHPPTRERIRRLLELADHASTSVAKAAHATAWQLKPWPDIVVRGLQPKAIPIVIYPSGLNQRRAIRRKW</sequence>
<name>A0A1M6H424_MALRU</name>
<evidence type="ECO:0000256" key="7">
    <source>
        <dbReference type="ARBA" id="ARBA00022833"/>
    </source>
</evidence>
<keyword evidence="5" id="KW-0479">Metal-binding</keyword>
<dbReference type="EMBL" id="FQZT01000005">
    <property type="protein sequence ID" value="SHJ16955.1"/>
    <property type="molecule type" value="Genomic_DNA"/>
</dbReference>
<evidence type="ECO:0000256" key="4">
    <source>
        <dbReference type="ARBA" id="ARBA00022692"/>
    </source>
</evidence>
<evidence type="ECO:0000256" key="5">
    <source>
        <dbReference type="ARBA" id="ARBA00022723"/>
    </source>
</evidence>
<feature type="transmembrane region" description="Helical" evidence="12">
    <location>
        <begin position="195"/>
        <end position="217"/>
    </location>
</feature>
<keyword evidence="2" id="KW-1003">Cell membrane</keyword>
<protein>
    <submittedName>
        <fullName evidence="14">Heat shock protein HtpX</fullName>
    </submittedName>
</protein>
<dbReference type="GO" id="GO:0006508">
    <property type="term" value="P:proteolysis"/>
    <property type="evidence" value="ECO:0007669"/>
    <property type="project" value="UniProtKB-KW"/>
</dbReference>
<keyword evidence="3 11" id="KW-0645">Protease</keyword>
<evidence type="ECO:0000256" key="10">
    <source>
        <dbReference type="ARBA" id="ARBA00023136"/>
    </source>
</evidence>
<feature type="domain" description="Peptidase M48" evidence="13">
    <location>
        <begin position="81"/>
        <end position="284"/>
    </location>
</feature>
<keyword evidence="4 12" id="KW-0812">Transmembrane</keyword>
<keyword evidence="14" id="KW-0346">Stress response</keyword>
<comment type="similarity">
    <text evidence="11">Belongs to the peptidase M48 family.</text>
</comment>
<evidence type="ECO:0000256" key="8">
    <source>
        <dbReference type="ARBA" id="ARBA00022989"/>
    </source>
</evidence>
<dbReference type="Proteomes" id="UP000184171">
    <property type="component" value="Unassembled WGS sequence"/>
</dbReference>
<dbReference type="GO" id="GO:0046872">
    <property type="term" value="F:metal ion binding"/>
    <property type="evidence" value="ECO:0007669"/>
    <property type="project" value="UniProtKB-KW"/>
</dbReference>
<proteinExistence type="inferred from homology"/>
<feature type="transmembrane region" description="Helical" evidence="12">
    <location>
        <begin position="21"/>
        <end position="42"/>
    </location>
</feature>
<evidence type="ECO:0000313" key="15">
    <source>
        <dbReference type="Proteomes" id="UP000184171"/>
    </source>
</evidence>
<keyword evidence="6 11" id="KW-0378">Hydrolase</keyword>
<dbReference type="AlphaFoldDB" id="A0A1M6H424"/>